<feature type="region of interest" description="Disordered" evidence="1">
    <location>
        <begin position="27"/>
        <end position="73"/>
    </location>
</feature>
<feature type="compositionally biased region" description="Pro residues" evidence="1">
    <location>
        <begin position="287"/>
        <end position="296"/>
    </location>
</feature>
<evidence type="ECO:0000259" key="2">
    <source>
        <dbReference type="Pfam" id="PF20236"/>
    </source>
</evidence>
<feature type="compositionally biased region" description="Polar residues" evidence="1">
    <location>
        <begin position="61"/>
        <end position="73"/>
    </location>
</feature>
<dbReference type="OrthoDB" id="2605483at2759"/>
<dbReference type="AlphaFoldDB" id="A0A9P6BZR7"/>
<evidence type="ECO:0000256" key="1">
    <source>
        <dbReference type="SAM" id="MobiDB-lite"/>
    </source>
</evidence>
<reference evidence="3" key="1">
    <citation type="submission" date="2020-11" db="EMBL/GenBank/DDBJ databases">
        <authorList>
            <consortium name="DOE Joint Genome Institute"/>
            <person name="Ahrendt S."/>
            <person name="Riley R."/>
            <person name="Andreopoulos W."/>
            <person name="Labutti K."/>
            <person name="Pangilinan J."/>
            <person name="Ruiz-Duenas F.J."/>
            <person name="Barrasa J.M."/>
            <person name="Sanchez-Garcia M."/>
            <person name="Camarero S."/>
            <person name="Miyauchi S."/>
            <person name="Serrano A."/>
            <person name="Linde D."/>
            <person name="Babiker R."/>
            <person name="Drula E."/>
            <person name="Ayuso-Fernandez I."/>
            <person name="Pacheco R."/>
            <person name="Padilla G."/>
            <person name="Ferreira P."/>
            <person name="Barriuso J."/>
            <person name="Kellner H."/>
            <person name="Castanera R."/>
            <person name="Alfaro M."/>
            <person name="Ramirez L."/>
            <person name="Pisabarro A.G."/>
            <person name="Kuo A."/>
            <person name="Tritt A."/>
            <person name="Lipzen A."/>
            <person name="He G."/>
            <person name="Yan M."/>
            <person name="Ng V."/>
            <person name="Cullen D."/>
            <person name="Martin F."/>
            <person name="Rosso M.-N."/>
            <person name="Henrissat B."/>
            <person name="Hibbett D."/>
            <person name="Martinez A.T."/>
            <person name="Grigoriev I.V."/>
        </authorList>
    </citation>
    <scope>NUCLEOTIDE SEQUENCE</scope>
    <source>
        <strain evidence="3">MF-IS2</strain>
    </source>
</reference>
<gene>
    <name evidence="3" type="ORF">P691DRAFT_673293</name>
</gene>
<comment type="caution">
    <text evidence="3">The sequence shown here is derived from an EMBL/GenBank/DDBJ whole genome shotgun (WGS) entry which is preliminary data.</text>
</comment>
<feature type="region of interest" description="Disordered" evidence="1">
    <location>
        <begin position="279"/>
        <end position="299"/>
    </location>
</feature>
<accession>A0A9P6BZR7</accession>
<keyword evidence="4" id="KW-1185">Reference proteome</keyword>
<feature type="domain" description="DUF6593" evidence="2">
    <location>
        <begin position="10"/>
        <end position="219"/>
    </location>
</feature>
<dbReference type="EMBL" id="MU151239">
    <property type="protein sequence ID" value="KAF9446556.1"/>
    <property type="molecule type" value="Genomic_DNA"/>
</dbReference>
<evidence type="ECO:0000313" key="4">
    <source>
        <dbReference type="Proteomes" id="UP000807342"/>
    </source>
</evidence>
<organism evidence="3 4">
    <name type="scientific">Macrolepiota fuliginosa MF-IS2</name>
    <dbReference type="NCBI Taxonomy" id="1400762"/>
    <lineage>
        <taxon>Eukaryota</taxon>
        <taxon>Fungi</taxon>
        <taxon>Dikarya</taxon>
        <taxon>Basidiomycota</taxon>
        <taxon>Agaricomycotina</taxon>
        <taxon>Agaricomycetes</taxon>
        <taxon>Agaricomycetidae</taxon>
        <taxon>Agaricales</taxon>
        <taxon>Agaricineae</taxon>
        <taxon>Agaricaceae</taxon>
        <taxon>Macrolepiota</taxon>
    </lineage>
</organism>
<dbReference type="InterPro" id="IPR046528">
    <property type="entry name" value="DUF6593"/>
</dbReference>
<evidence type="ECO:0000313" key="3">
    <source>
        <dbReference type="EMBL" id="KAF9446556.1"/>
    </source>
</evidence>
<protein>
    <recommendedName>
        <fullName evidence="2">DUF6593 domain-containing protein</fullName>
    </recommendedName>
</protein>
<dbReference type="Proteomes" id="UP000807342">
    <property type="component" value="Unassembled WGS sequence"/>
</dbReference>
<feature type="non-terminal residue" evidence="3">
    <location>
        <position position="1"/>
    </location>
</feature>
<name>A0A9P6BZR7_9AGAR</name>
<feature type="compositionally biased region" description="Low complexity" evidence="1">
    <location>
        <begin position="30"/>
        <end position="60"/>
    </location>
</feature>
<dbReference type="Pfam" id="PF20236">
    <property type="entry name" value="DUF6593"/>
    <property type="match status" value="1"/>
</dbReference>
<sequence>AMQLYLVHNDPLDSLLVSADGEPLYSVHTSADSPSPADSPCAEALSRSPDSYFSPSSGRSTFSGLTSTPPSSVSIKRLERHQFSRGNVETEVGRIEYGGDDVGTRVQLCHTGIEMCAPANSNVVPSPTAPVREFTRDDDDDDDFIPDPTWSFNGPDNLPYKWLSLASCPVLVHDTQPTPTPVARYRPAKLGIVSRSRRGFLEILPRGLEMEDWIVVTFVGYFRMKLGGDIPLTRGRTSYTRHDPQASAPLPTAPMGVVGVGVGMPYAPHVPVTLSAPVSPMRSPRYLSPPKPPMSPSPLAYLESLRRKGRDYAAAKRN</sequence>
<proteinExistence type="predicted"/>